<dbReference type="RefSeq" id="WP_240713977.1">
    <property type="nucleotide sequence ID" value="NZ_JAKVTV010000003.1"/>
</dbReference>
<dbReference type="AlphaFoldDB" id="A0A9X2A9Y5"/>
<dbReference type="Pfam" id="PF00535">
    <property type="entry name" value="Glycos_transf_2"/>
    <property type="match status" value="1"/>
</dbReference>
<dbReference type="PANTHER" id="PTHR43685">
    <property type="entry name" value="GLYCOSYLTRANSFERASE"/>
    <property type="match status" value="1"/>
</dbReference>
<dbReference type="EMBL" id="JAKVTV010000003">
    <property type="protein sequence ID" value="MCH4823810.1"/>
    <property type="molecule type" value="Genomic_DNA"/>
</dbReference>
<reference evidence="2" key="1">
    <citation type="submission" date="2022-03" db="EMBL/GenBank/DDBJ databases">
        <title>Gramella crocea sp. nov., isolated from activated sludge of a seafood processing plant.</title>
        <authorList>
            <person name="Zhang X."/>
        </authorList>
    </citation>
    <scope>NUCLEOTIDE SEQUENCE</scope>
    <source>
        <strain evidence="2">YJ019</strain>
    </source>
</reference>
<dbReference type="CDD" id="cd00761">
    <property type="entry name" value="Glyco_tranf_GTA_type"/>
    <property type="match status" value="1"/>
</dbReference>
<keyword evidence="3" id="KW-1185">Reference proteome</keyword>
<dbReference type="InterPro" id="IPR001173">
    <property type="entry name" value="Glyco_trans_2-like"/>
</dbReference>
<dbReference type="InterPro" id="IPR029044">
    <property type="entry name" value="Nucleotide-diphossugar_trans"/>
</dbReference>
<dbReference type="SUPFAM" id="SSF53448">
    <property type="entry name" value="Nucleotide-diphospho-sugar transferases"/>
    <property type="match status" value="1"/>
</dbReference>
<comment type="caution">
    <text evidence="2">The sequence shown here is derived from an EMBL/GenBank/DDBJ whole genome shotgun (WGS) entry which is preliminary data.</text>
</comment>
<feature type="domain" description="Glycosyltransferase 2-like" evidence="1">
    <location>
        <begin position="5"/>
        <end position="129"/>
    </location>
</feature>
<organism evidence="2 3">
    <name type="scientific">Christiangramia lutea</name>
    <dbReference type="NCBI Taxonomy" id="1607951"/>
    <lineage>
        <taxon>Bacteria</taxon>
        <taxon>Pseudomonadati</taxon>
        <taxon>Bacteroidota</taxon>
        <taxon>Flavobacteriia</taxon>
        <taxon>Flavobacteriales</taxon>
        <taxon>Flavobacteriaceae</taxon>
        <taxon>Christiangramia</taxon>
    </lineage>
</organism>
<gene>
    <name evidence="2" type="ORF">ML462_11575</name>
</gene>
<sequence length="276" mass="32502">MKLISFIIPTYNRADRIEKAVESIIEQTHSSWELLIIDDGSTDNTREVVSDFCFDERIQFYSRNHSGVSSSRNFGAKIAKGDYLVFLDSDDFLYQDLVKEIFTSNINKPFLCWEVVKVVGEKRISWKPENLGKVYNYITASFLAGSFCISKDLFFKIGGYDENLDYGENYELGLRISTCIDESHIFQKPFLQNNVRPERNSHNSRERLYACLYQYKKHKSRIVEDSVFESNLNYLMGYLLERLNKRSFSKKLYKRAWKINPFNFKAFLKSLYLTLR</sequence>
<evidence type="ECO:0000259" key="1">
    <source>
        <dbReference type="Pfam" id="PF00535"/>
    </source>
</evidence>
<proteinExistence type="predicted"/>
<evidence type="ECO:0000313" key="2">
    <source>
        <dbReference type="EMBL" id="MCH4823810.1"/>
    </source>
</evidence>
<name>A0A9X2A9Y5_9FLAO</name>
<dbReference type="Proteomes" id="UP001139226">
    <property type="component" value="Unassembled WGS sequence"/>
</dbReference>
<dbReference type="InterPro" id="IPR050834">
    <property type="entry name" value="Glycosyltransf_2"/>
</dbReference>
<protein>
    <submittedName>
        <fullName evidence="2">Glycosyltransferase family 2 protein</fullName>
    </submittedName>
</protein>
<dbReference type="PANTHER" id="PTHR43685:SF2">
    <property type="entry name" value="GLYCOSYLTRANSFERASE 2-LIKE DOMAIN-CONTAINING PROTEIN"/>
    <property type="match status" value="1"/>
</dbReference>
<accession>A0A9X2A9Y5</accession>
<evidence type="ECO:0000313" key="3">
    <source>
        <dbReference type="Proteomes" id="UP001139226"/>
    </source>
</evidence>
<dbReference type="Gene3D" id="3.90.550.10">
    <property type="entry name" value="Spore Coat Polysaccharide Biosynthesis Protein SpsA, Chain A"/>
    <property type="match status" value="1"/>
</dbReference>